<evidence type="ECO:0000256" key="1">
    <source>
        <dbReference type="ARBA" id="ARBA00022679"/>
    </source>
</evidence>
<keyword evidence="4" id="KW-1185">Reference proteome</keyword>
<comment type="caution">
    <text evidence="3">The sequence shown here is derived from an EMBL/GenBank/DDBJ whole genome shotgun (WGS) entry which is preliminary data.</text>
</comment>
<dbReference type="PANTHER" id="PTHR13947">
    <property type="entry name" value="GNAT FAMILY N-ACETYLTRANSFERASE"/>
    <property type="match status" value="1"/>
</dbReference>
<dbReference type="GO" id="GO:0008080">
    <property type="term" value="F:N-acetyltransferase activity"/>
    <property type="evidence" value="ECO:0007669"/>
    <property type="project" value="InterPro"/>
</dbReference>
<dbReference type="Proteomes" id="UP001138793">
    <property type="component" value="Unassembled WGS sequence"/>
</dbReference>
<dbReference type="RefSeq" id="WP_245347680.1">
    <property type="nucleotide sequence ID" value="NZ_JAGGMB010000004.1"/>
</dbReference>
<dbReference type="Gene3D" id="3.40.630.30">
    <property type="match status" value="1"/>
</dbReference>
<gene>
    <name evidence="3" type="ORF">J2Z64_001464</name>
</gene>
<dbReference type="InterPro" id="IPR000182">
    <property type="entry name" value="GNAT_dom"/>
</dbReference>
<dbReference type="PANTHER" id="PTHR13947:SF37">
    <property type="entry name" value="LD18367P"/>
    <property type="match status" value="1"/>
</dbReference>
<evidence type="ECO:0000313" key="4">
    <source>
        <dbReference type="Proteomes" id="UP001138793"/>
    </source>
</evidence>
<protein>
    <submittedName>
        <fullName evidence="3">GNAT superfamily N-acetyltransferase</fullName>
    </submittedName>
</protein>
<accession>A0A9X0YSD3</accession>
<dbReference type="PROSITE" id="PS51186">
    <property type="entry name" value="GNAT"/>
    <property type="match status" value="1"/>
</dbReference>
<reference evidence="3" key="1">
    <citation type="submission" date="2021-03" db="EMBL/GenBank/DDBJ databases">
        <title>Genomic Encyclopedia of Type Strains, Phase IV (KMG-IV): sequencing the most valuable type-strain genomes for metagenomic binning, comparative biology and taxonomic classification.</title>
        <authorList>
            <person name="Goeker M."/>
        </authorList>
    </citation>
    <scope>NUCLEOTIDE SEQUENCE</scope>
    <source>
        <strain evidence="3">DSM 107338</strain>
    </source>
</reference>
<sequence>MRKLMSNPIIVNELVREEIEIVRCVLVESYQQYEAHFTPQAWEDYSKRIASSIENPNVDKILVAKLDQDILGSLQLFQSAEKAYEKAELQIQAPIIRLLGVHPSARGRGVAQALLKTVINDAEAHGDSSVYLHTTDFMVNAIQIYEKLGFRRDESKDFSRGNILSKCYRLDI</sequence>
<name>A0A9X0YSD3_9BACI</name>
<organism evidence="3 4">
    <name type="scientific">Oceanobacillus polygoni</name>
    <dbReference type="NCBI Taxonomy" id="1235259"/>
    <lineage>
        <taxon>Bacteria</taxon>
        <taxon>Bacillati</taxon>
        <taxon>Bacillota</taxon>
        <taxon>Bacilli</taxon>
        <taxon>Bacillales</taxon>
        <taxon>Bacillaceae</taxon>
        <taxon>Oceanobacillus</taxon>
    </lineage>
</organism>
<proteinExistence type="predicted"/>
<dbReference type="Pfam" id="PF00583">
    <property type="entry name" value="Acetyltransf_1"/>
    <property type="match status" value="1"/>
</dbReference>
<dbReference type="SUPFAM" id="SSF55729">
    <property type="entry name" value="Acyl-CoA N-acyltransferases (Nat)"/>
    <property type="match status" value="1"/>
</dbReference>
<evidence type="ECO:0000313" key="3">
    <source>
        <dbReference type="EMBL" id="MBP2077212.1"/>
    </source>
</evidence>
<dbReference type="CDD" id="cd04301">
    <property type="entry name" value="NAT_SF"/>
    <property type="match status" value="1"/>
</dbReference>
<dbReference type="EMBL" id="JAGGMB010000004">
    <property type="protein sequence ID" value="MBP2077212.1"/>
    <property type="molecule type" value="Genomic_DNA"/>
</dbReference>
<evidence type="ECO:0000259" key="2">
    <source>
        <dbReference type="PROSITE" id="PS51186"/>
    </source>
</evidence>
<feature type="domain" description="N-acetyltransferase" evidence="2">
    <location>
        <begin position="13"/>
        <end position="172"/>
    </location>
</feature>
<dbReference type="InterPro" id="IPR016181">
    <property type="entry name" value="Acyl_CoA_acyltransferase"/>
</dbReference>
<dbReference type="InterPro" id="IPR050769">
    <property type="entry name" value="NAT_camello-type"/>
</dbReference>
<keyword evidence="1" id="KW-0808">Transferase</keyword>
<dbReference type="AlphaFoldDB" id="A0A9X0YSD3"/>